<comment type="caution">
    <text evidence="2">The sequence shown here is derived from an EMBL/GenBank/DDBJ whole genome shotgun (WGS) entry which is preliminary data.</text>
</comment>
<name>A0A834P1H3_VESPE</name>
<accession>A0A834P1H3</accession>
<organism evidence="2 3">
    <name type="scientific">Vespula pensylvanica</name>
    <name type="common">Western yellow jacket</name>
    <name type="synonym">Wasp</name>
    <dbReference type="NCBI Taxonomy" id="30213"/>
    <lineage>
        <taxon>Eukaryota</taxon>
        <taxon>Metazoa</taxon>
        <taxon>Ecdysozoa</taxon>
        <taxon>Arthropoda</taxon>
        <taxon>Hexapoda</taxon>
        <taxon>Insecta</taxon>
        <taxon>Pterygota</taxon>
        <taxon>Neoptera</taxon>
        <taxon>Endopterygota</taxon>
        <taxon>Hymenoptera</taxon>
        <taxon>Apocrita</taxon>
        <taxon>Aculeata</taxon>
        <taxon>Vespoidea</taxon>
        <taxon>Vespidae</taxon>
        <taxon>Vespinae</taxon>
        <taxon>Vespula</taxon>
    </lineage>
</organism>
<dbReference type="AlphaFoldDB" id="A0A834P1H3"/>
<reference evidence="2" key="1">
    <citation type="journal article" date="2020" name="G3 (Bethesda)">
        <title>High-Quality Assemblies for Three Invasive Social Wasps from the &lt;i&gt;Vespula&lt;/i&gt; Genus.</title>
        <authorList>
            <person name="Harrop T.W.R."/>
            <person name="Guhlin J."/>
            <person name="McLaughlin G.M."/>
            <person name="Permina E."/>
            <person name="Stockwell P."/>
            <person name="Gilligan J."/>
            <person name="Le Lec M.F."/>
            <person name="Gruber M.A.M."/>
            <person name="Quinn O."/>
            <person name="Lovegrove M."/>
            <person name="Duncan E.J."/>
            <person name="Remnant E.J."/>
            <person name="Van Eeckhoven J."/>
            <person name="Graham B."/>
            <person name="Knapp R.A."/>
            <person name="Langford K.W."/>
            <person name="Kronenberg Z."/>
            <person name="Press M.O."/>
            <person name="Eacker S.M."/>
            <person name="Wilson-Rankin E.E."/>
            <person name="Purcell J."/>
            <person name="Lester P.J."/>
            <person name="Dearden P.K."/>
        </authorList>
    </citation>
    <scope>NUCLEOTIDE SEQUENCE</scope>
    <source>
        <strain evidence="2">Volc-1</strain>
    </source>
</reference>
<proteinExistence type="predicted"/>
<evidence type="ECO:0000313" key="2">
    <source>
        <dbReference type="EMBL" id="KAF7423872.1"/>
    </source>
</evidence>
<dbReference type="Proteomes" id="UP000600918">
    <property type="component" value="Unassembled WGS sequence"/>
</dbReference>
<protein>
    <submittedName>
        <fullName evidence="2">Uncharacterized protein</fullName>
    </submittedName>
</protein>
<feature type="compositionally biased region" description="Basic and acidic residues" evidence="1">
    <location>
        <begin position="10"/>
        <end position="26"/>
    </location>
</feature>
<keyword evidence="3" id="KW-1185">Reference proteome</keyword>
<evidence type="ECO:0000256" key="1">
    <source>
        <dbReference type="SAM" id="MobiDB-lite"/>
    </source>
</evidence>
<feature type="region of interest" description="Disordered" evidence="1">
    <location>
        <begin position="1"/>
        <end position="26"/>
    </location>
</feature>
<dbReference type="EMBL" id="JACSDY010000007">
    <property type="protein sequence ID" value="KAF7423872.1"/>
    <property type="molecule type" value="Genomic_DNA"/>
</dbReference>
<sequence length="114" mass="13478">MWGRRCRSCPTDERTRRKAEMKGKKEEKRGWYVGGGRRGKVERGGGYSWRKGLPVRIALALEGGDVLYVKTISTIKITATRWWGWVVREPDNPRMNFEDPLMEDSILYRRYFYT</sequence>
<gene>
    <name evidence="2" type="ORF">H0235_009155</name>
</gene>
<evidence type="ECO:0000313" key="3">
    <source>
        <dbReference type="Proteomes" id="UP000600918"/>
    </source>
</evidence>